<evidence type="ECO:0000313" key="2">
    <source>
        <dbReference type="Proteomes" id="UP000050956"/>
    </source>
</evidence>
<comment type="caution">
    <text evidence="1">The sequence shown here is derived from an EMBL/GenBank/DDBJ whole genome shotgun (WGS) entry which is preliminary data.</text>
</comment>
<name>A0A0R0D169_9GAMM</name>
<dbReference type="AlphaFoldDB" id="A0A0R0D169"/>
<dbReference type="Proteomes" id="UP000050956">
    <property type="component" value="Unassembled WGS sequence"/>
</dbReference>
<proteinExistence type="predicted"/>
<protein>
    <submittedName>
        <fullName evidence="1">Uncharacterized protein</fullName>
    </submittedName>
</protein>
<keyword evidence="2" id="KW-1185">Reference proteome</keyword>
<sequence>MTAHAHTTSQYQVGQRWRCQGRTPDERPLLQINEISTHPLGGQIFHISLYDIKIRNPRTPGVLLTHMAYLPVTLPTLQHSGLQAVDSQPVNDAYLEGRQQWQAAFDAGNAGAYGNTVAAILTLVEKQLHGIANVPPKH</sequence>
<reference evidence="1 2" key="1">
    <citation type="submission" date="2015-05" db="EMBL/GenBank/DDBJ databases">
        <title>Genome sequencing and analysis of members of genus Stenotrophomonas.</title>
        <authorList>
            <person name="Patil P.P."/>
            <person name="Midha S."/>
            <person name="Patil P.B."/>
        </authorList>
    </citation>
    <scope>NUCLEOTIDE SEQUENCE [LARGE SCALE GENOMIC DNA]</scope>
    <source>
        <strain evidence="1 2">DSM 24757</strain>
    </source>
</reference>
<dbReference type="OrthoDB" id="66828at2"/>
<dbReference type="RefSeq" id="WP_152980747.1">
    <property type="nucleotide sequence ID" value="NZ_LDJM01000036.1"/>
</dbReference>
<gene>
    <name evidence="1" type="ORF">ABB30_13300</name>
</gene>
<evidence type="ECO:0000313" key="1">
    <source>
        <dbReference type="EMBL" id="KRG74950.1"/>
    </source>
</evidence>
<accession>A0A0R0D169</accession>
<dbReference type="PATRIC" id="fig|336566.3.peg.2168"/>
<dbReference type="EMBL" id="LDJM01000036">
    <property type="protein sequence ID" value="KRG74950.1"/>
    <property type="molecule type" value="Genomic_DNA"/>
</dbReference>
<organism evidence="1 2">
    <name type="scientific">Stenotrophomonas ginsengisoli</name>
    <dbReference type="NCBI Taxonomy" id="336566"/>
    <lineage>
        <taxon>Bacteria</taxon>
        <taxon>Pseudomonadati</taxon>
        <taxon>Pseudomonadota</taxon>
        <taxon>Gammaproteobacteria</taxon>
        <taxon>Lysobacterales</taxon>
        <taxon>Lysobacteraceae</taxon>
        <taxon>Stenotrophomonas</taxon>
    </lineage>
</organism>